<organism evidence="1">
    <name type="scientific">Arabidopsis thaliana</name>
    <name type="common">Mouse-ear cress</name>
    <dbReference type="NCBI Taxonomy" id="3702"/>
    <lineage>
        <taxon>Eukaryota</taxon>
        <taxon>Viridiplantae</taxon>
        <taxon>Streptophyta</taxon>
        <taxon>Embryophyta</taxon>
        <taxon>Tracheophyta</taxon>
        <taxon>Spermatophyta</taxon>
        <taxon>Magnoliopsida</taxon>
        <taxon>eudicotyledons</taxon>
        <taxon>Gunneridae</taxon>
        <taxon>Pentapetalae</taxon>
        <taxon>rosids</taxon>
        <taxon>malvids</taxon>
        <taxon>Brassicales</taxon>
        <taxon>Brassicaceae</taxon>
        <taxon>Camelineae</taxon>
        <taxon>Arabidopsis</taxon>
    </lineage>
</organism>
<gene>
    <name evidence="1" type="primary">F4F15.330</name>
</gene>
<protein>
    <submittedName>
        <fullName evidence="1">Uncharacterized protein F4F15.330</fullName>
    </submittedName>
</protein>
<sequence length="163" mass="19106">MLMLCGFTVLDMLKHHDLGKIRAPLHPLRKKMQIQHAYQQIHQGSKLLKMDRMMLRGTKRRIGVRKGNLQRERRKKDMIGVKNAKGMRSEALVIQMIERSTRKRRRRKKEGMTLILIEANCPRMEHFALQRKSGRLGTKIQLPLLQDLNLLLISFTNRGVKCC</sequence>
<dbReference type="AlphaFoldDB" id="Q9SUY3"/>
<reference key="2">
    <citation type="journal article" date="2000" name="Nature">
        <title>Sequence and analysis of chromosome 3 of the plant Arabidopsis thaliana.</title>
        <authorList>
            <consortium name="European Union Chromosome 3 Arabidopsis Sequencing Consortium"/>
            <consortium name="Institute for Genomic Research"/>
            <consortium name="Kazusa DNA Research Institute"/>
            <person name="Salanoubat M."/>
            <person name="Lemcke K."/>
            <person name="Rieger M."/>
            <person name="Ansorge W."/>
            <person name="Unseld M."/>
            <person name="Fartmann B."/>
            <person name="Valle G."/>
            <person name="Blocker H."/>
            <person name="Perez-Alonso M."/>
            <person name="Obermaier B."/>
            <person name="Delseny M."/>
            <person name="Boutry M."/>
            <person name="Grivell L.A."/>
            <person name="Mache R."/>
            <person name="Puigdomenech P."/>
            <person name="De Simone V."/>
            <person name="Choisne N."/>
            <person name="Artiguenave F."/>
            <person name="Robert C."/>
            <person name="Brottier P."/>
            <person name="Wincker P."/>
            <person name="Cattolico L."/>
            <person name="Weissenbach J."/>
            <person name="Saurin W."/>
            <person name="Quetier F."/>
            <person name="Schafer M."/>
            <person name="Muller-Auer S."/>
            <person name="Gabel C."/>
            <person name="Fuchs M."/>
            <person name="Benes V."/>
            <person name="Wurmbach E."/>
            <person name="Drzonek H."/>
            <person name="Erfle H."/>
            <person name="Jordan N."/>
            <person name="Bangert S."/>
            <person name="Wiedelmann R."/>
            <person name="Kranz H."/>
            <person name="Voss H."/>
            <person name="Holland R."/>
            <person name="Brandt P."/>
            <person name="Nyakatura G."/>
            <person name="Vezzi A."/>
            <person name="D'Angelo M."/>
            <person name="Pallavicini A."/>
            <person name="Toppo S."/>
            <person name="Simionati B."/>
            <person name="Conrad A."/>
            <person name="Hornischer K."/>
            <person name="Kauer G."/>
            <person name="Lohnert T.H."/>
            <person name="Nordsiek G."/>
            <person name="Reichelt J."/>
            <person name="Scharfe M."/>
            <person name="Schon O."/>
            <person name="Bargues M."/>
            <person name="Terol J."/>
            <person name="Climent J."/>
            <person name="Navarro P."/>
            <person name="Collado C."/>
            <person name="Perez-Perez A."/>
            <person name="Ottenwalder B."/>
            <person name="Duchemin D."/>
            <person name="Cooke R."/>
            <person name="Laudie M."/>
            <person name="Berger-Llauro C."/>
            <person name="Purnelle B."/>
            <person name="Masuy D."/>
            <person name="de Haan M."/>
            <person name="Maarse A.C."/>
            <person name="Alcaraz J.P."/>
            <person name="Cottet A."/>
            <person name="Casacuberta E."/>
            <person name="Monfort A."/>
            <person name="Argiriou A."/>
            <person name="flores M."/>
            <person name="Liguori R."/>
            <person name="Vitale D."/>
            <person name="Mannhaupt G."/>
            <person name="Haase D."/>
            <person name="Schoof H."/>
            <person name="Rudd S."/>
            <person name="Zaccaria P."/>
            <person name="Mewes H.W."/>
            <person name="Mayer K.F."/>
            <person name="Kaul S."/>
            <person name="Town C.D."/>
            <person name="Koo H.L."/>
            <person name="Tallon L.J."/>
            <person name="Jenkins J."/>
            <person name="Rooney T."/>
            <person name="Rizzo M."/>
            <person name="Walts A."/>
            <person name="Utterback T."/>
            <person name="Fujii C.Y."/>
            <person name="Shea T.P."/>
            <person name="Creasy T.H."/>
            <person name="Haas B."/>
            <person name="Maiti R."/>
            <person name="Wu D."/>
            <person name="Peterson J."/>
            <person name="Van Aken S."/>
            <person name="Pai G."/>
            <person name="Militscher J."/>
            <person name="Sellers P."/>
            <person name="Gill J.E."/>
            <person name="Feldblyum T.V."/>
            <person name="Preuss D."/>
            <person name="Lin X."/>
            <person name="Nierman W.C."/>
            <person name="Salzberg S.L."/>
            <person name="White O."/>
            <person name="Venter J.C."/>
            <person name="Fraser C.M."/>
            <person name="Kaneko T."/>
            <person name="Nakamura Y."/>
            <person name="Sato S."/>
            <person name="Kato T."/>
            <person name="Asamizu E."/>
            <person name="Sasamoto S."/>
            <person name="Kimura T."/>
            <person name="Idesawa K."/>
            <person name="Kawashima K."/>
            <person name="Kishida Y."/>
            <person name="Kiyokawa C."/>
            <person name="Kohara M."/>
            <person name="Matsumoto M."/>
            <person name="Matsuno A."/>
            <person name="Muraki A."/>
            <person name="Nakayama S."/>
            <person name="Nakazaki N."/>
            <person name="Shinpo S."/>
            <person name="Takeuchi C."/>
            <person name="Wada T."/>
            <person name="Watanabe A."/>
            <person name="Yamada M."/>
            <person name="Yasuda M."/>
            <person name="Tabata S."/>
        </authorList>
    </citation>
    <scope>NUCLEOTIDE SEQUENCE [LARGE SCALE GENOMIC DNA]</scope>
    <source>
        <strain>cv. Columbia</strain>
    </source>
</reference>
<reference evidence="1" key="3">
    <citation type="submission" date="2000-01" db="EMBL/GenBank/DDBJ databases">
        <authorList>
            <person name="EU Arabidopsis sequencing project"/>
        </authorList>
    </citation>
    <scope>NUCLEOTIDE SEQUENCE</scope>
</reference>
<evidence type="ECO:0000313" key="1">
    <source>
        <dbReference type="EMBL" id="CAB41342.1"/>
    </source>
</evidence>
<dbReference type="EMBL" id="AL049711">
    <property type="protein sequence ID" value="CAB41342.1"/>
    <property type="molecule type" value="Genomic_DNA"/>
</dbReference>
<proteinExistence type="predicted"/>
<name>Q9SUY3_ARATH</name>
<accession>Q9SUY3</accession>
<reference evidence="1" key="1">
    <citation type="submission" date="1999-04" db="EMBL/GenBank/DDBJ databases">
        <authorList>
            <person name="Alcaraz J.P."/>
            <person name="Clabault G."/>
            <person name="Cottet A."/>
            <person name="Mache R."/>
            <person name="Mewes H.W."/>
            <person name="Lemcke K."/>
            <person name="Mayer K.F.X."/>
            <person name="Quetier F."/>
            <person name="Salanoubat M."/>
        </authorList>
    </citation>
    <scope>NUCLEOTIDE SEQUENCE</scope>
</reference>
<dbReference type="PIR" id="T49101">
    <property type="entry name" value="T49101"/>
</dbReference>